<keyword evidence="2" id="KW-0479">Metal-binding</keyword>
<organism evidence="7 8">
    <name type="scientific">Gordonia cholesterolivorans</name>
    <dbReference type="NCBI Taxonomy" id="559625"/>
    <lineage>
        <taxon>Bacteria</taxon>
        <taxon>Bacillati</taxon>
        <taxon>Actinomycetota</taxon>
        <taxon>Actinomycetes</taxon>
        <taxon>Mycobacteriales</taxon>
        <taxon>Gordoniaceae</taxon>
        <taxon>Gordonia</taxon>
    </lineage>
</organism>
<sequence>MVSVVRMRRADRQKGPNGSLARGHVGNVVAMTPATELASRTWHELVGAEPTLVVPVGAVEQHGPHLPLDTDARIADAVSREAVAALDDSSDVLVAPSISYGASGEHEGFPGTVSIGREALRLLVLEYGRSAMRWAGRLLFVNAHGGNAHAIADAVARLRYEGRDAAWFPCAFPSADAHAGLTETSVVLDLAPESVRRDLLAAGNTAPIAELLDPMRKGGVAAVSATGVLGDPTAANPALGRRLLADLAGQLAESVRAWDVDEAGRLR</sequence>
<dbReference type="InterPro" id="IPR003785">
    <property type="entry name" value="Creatininase/forma_Hydrolase"/>
</dbReference>
<dbReference type="EMBL" id="BAAARB010000003">
    <property type="protein sequence ID" value="GAA2371610.1"/>
    <property type="molecule type" value="Genomic_DNA"/>
</dbReference>
<reference evidence="7 8" key="1">
    <citation type="journal article" date="2019" name="Int. J. Syst. Evol. Microbiol.">
        <title>The Global Catalogue of Microorganisms (GCM) 10K type strain sequencing project: providing services to taxonomists for standard genome sequencing and annotation.</title>
        <authorList>
            <consortium name="The Broad Institute Genomics Platform"/>
            <consortium name="The Broad Institute Genome Sequencing Center for Infectious Disease"/>
            <person name="Wu L."/>
            <person name="Ma J."/>
        </authorList>
    </citation>
    <scope>NUCLEOTIDE SEQUENCE [LARGE SCALE GENOMIC DNA]</scope>
    <source>
        <strain evidence="7 8">JCM 16227</strain>
    </source>
</reference>
<evidence type="ECO:0000256" key="1">
    <source>
        <dbReference type="ARBA" id="ARBA00001947"/>
    </source>
</evidence>
<evidence type="ECO:0000256" key="3">
    <source>
        <dbReference type="ARBA" id="ARBA00022801"/>
    </source>
</evidence>
<dbReference type="Gene3D" id="3.40.50.10310">
    <property type="entry name" value="Creatininase"/>
    <property type="match status" value="1"/>
</dbReference>
<keyword evidence="3" id="KW-0378">Hydrolase</keyword>
<dbReference type="Pfam" id="PF02633">
    <property type="entry name" value="Creatininase"/>
    <property type="match status" value="1"/>
</dbReference>
<dbReference type="SUPFAM" id="SSF102215">
    <property type="entry name" value="Creatininase"/>
    <property type="match status" value="1"/>
</dbReference>
<gene>
    <name evidence="7" type="primary">mftE</name>
    <name evidence="7" type="ORF">GCM10009855_08650</name>
</gene>
<comment type="cofactor">
    <cofactor evidence="1">
        <name>Zn(2+)</name>
        <dbReference type="ChEBI" id="CHEBI:29105"/>
    </cofactor>
</comment>
<evidence type="ECO:0000256" key="5">
    <source>
        <dbReference type="ARBA" id="ARBA00024029"/>
    </source>
</evidence>
<accession>A0ABN3H7X5</accession>
<evidence type="ECO:0000313" key="8">
    <source>
        <dbReference type="Proteomes" id="UP001501170"/>
    </source>
</evidence>
<proteinExistence type="inferred from homology"/>
<dbReference type="Proteomes" id="UP001501170">
    <property type="component" value="Unassembled WGS sequence"/>
</dbReference>
<keyword evidence="8" id="KW-1185">Reference proteome</keyword>
<evidence type="ECO:0000256" key="6">
    <source>
        <dbReference type="SAM" id="MobiDB-lite"/>
    </source>
</evidence>
<keyword evidence="4" id="KW-0862">Zinc</keyword>
<dbReference type="PANTHER" id="PTHR35005">
    <property type="entry name" value="3-DEHYDRO-SCYLLO-INOSOSE HYDROLASE"/>
    <property type="match status" value="1"/>
</dbReference>
<evidence type="ECO:0000256" key="2">
    <source>
        <dbReference type="ARBA" id="ARBA00022723"/>
    </source>
</evidence>
<protein>
    <submittedName>
        <fullName evidence="7">Mycofactocin biosynthesis peptidyl-dipeptidase MftE</fullName>
    </submittedName>
</protein>
<feature type="region of interest" description="Disordered" evidence="6">
    <location>
        <begin position="1"/>
        <end position="23"/>
    </location>
</feature>
<dbReference type="InterPro" id="IPR023871">
    <property type="entry name" value="MftE"/>
</dbReference>
<name>A0ABN3H7X5_9ACTN</name>
<comment type="caution">
    <text evidence="7">The sequence shown here is derived from an EMBL/GenBank/DDBJ whole genome shotgun (WGS) entry which is preliminary data.</text>
</comment>
<dbReference type="NCBIfam" id="TIGR03964">
    <property type="entry name" value="mycofact_creat"/>
    <property type="match status" value="1"/>
</dbReference>
<evidence type="ECO:0000256" key="4">
    <source>
        <dbReference type="ARBA" id="ARBA00022833"/>
    </source>
</evidence>
<dbReference type="InterPro" id="IPR024087">
    <property type="entry name" value="Creatininase-like_sf"/>
</dbReference>
<evidence type="ECO:0000313" key="7">
    <source>
        <dbReference type="EMBL" id="GAA2371610.1"/>
    </source>
</evidence>
<dbReference type="PANTHER" id="PTHR35005:SF1">
    <property type="entry name" value="2-AMINO-5-FORMYLAMINO-6-RIBOSYLAMINOPYRIMIDIN-4(3H)-ONE 5'-MONOPHOSPHATE DEFORMYLASE"/>
    <property type="match status" value="1"/>
</dbReference>
<comment type="similarity">
    <text evidence="5">Belongs to the creatininase superfamily.</text>
</comment>